<dbReference type="InterPro" id="IPR058240">
    <property type="entry name" value="rSAM_sf"/>
</dbReference>
<dbReference type="Gene3D" id="3.80.30.20">
    <property type="entry name" value="tm_1862 like domain"/>
    <property type="match status" value="1"/>
</dbReference>
<evidence type="ECO:0000259" key="10">
    <source>
        <dbReference type="PROSITE" id="PS50926"/>
    </source>
</evidence>
<dbReference type="Pfam" id="PF01938">
    <property type="entry name" value="TRAM"/>
    <property type="match status" value="1"/>
</dbReference>
<dbReference type="Proteomes" id="UP001059401">
    <property type="component" value="Chromosome"/>
</dbReference>
<evidence type="ECO:0000256" key="6">
    <source>
        <dbReference type="ARBA" id="ARBA00023004"/>
    </source>
</evidence>
<keyword evidence="14" id="KW-1185">Reference proteome</keyword>
<gene>
    <name evidence="9 13" type="primary">miaB</name>
    <name evidence="13" type="ORF">E4N76_06105</name>
</gene>
<feature type="binding site" evidence="9">
    <location>
        <position position="166"/>
    </location>
    <ligand>
        <name>[4Fe-4S] cluster</name>
        <dbReference type="ChEBI" id="CHEBI:49883"/>
        <label>2</label>
        <note>4Fe-4S-S-AdoMet</note>
    </ligand>
</feature>
<feature type="domain" description="TRAM" evidence="10">
    <location>
        <begin position="387"/>
        <end position="452"/>
    </location>
</feature>
<evidence type="ECO:0000313" key="14">
    <source>
        <dbReference type="Proteomes" id="UP001059401"/>
    </source>
</evidence>
<dbReference type="InterPro" id="IPR005839">
    <property type="entry name" value="Methylthiotransferase"/>
</dbReference>
<evidence type="ECO:0000256" key="1">
    <source>
        <dbReference type="ARBA" id="ARBA00003234"/>
    </source>
</evidence>
<feature type="domain" description="Radical SAM core" evidence="12">
    <location>
        <begin position="148"/>
        <end position="384"/>
    </location>
</feature>
<dbReference type="EC" id="2.8.4.3" evidence="8 9"/>
<feature type="binding site" evidence="9">
    <location>
        <position position="79"/>
    </location>
    <ligand>
        <name>[4Fe-4S] cluster</name>
        <dbReference type="ChEBI" id="CHEBI:49883"/>
        <label>1</label>
    </ligand>
</feature>
<evidence type="ECO:0000256" key="3">
    <source>
        <dbReference type="ARBA" id="ARBA00022679"/>
    </source>
</evidence>
<evidence type="ECO:0000313" key="13">
    <source>
        <dbReference type="EMBL" id="UTY28611.1"/>
    </source>
</evidence>
<feature type="binding site" evidence="9">
    <location>
        <position position="162"/>
    </location>
    <ligand>
        <name>[4Fe-4S] cluster</name>
        <dbReference type="ChEBI" id="CHEBI:49883"/>
        <label>2</label>
        <note>4Fe-4S-S-AdoMet</note>
    </ligand>
</feature>
<organism evidence="13 14">
    <name type="scientific">Treponema putidum</name>
    <dbReference type="NCBI Taxonomy" id="221027"/>
    <lineage>
        <taxon>Bacteria</taxon>
        <taxon>Pseudomonadati</taxon>
        <taxon>Spirochaetota</taxon>
        <taxon>Spirochaetia</taxon>
        <taxon>Spirochaetales</taxon>
        <taxon>Treponemataceae</taxon>
        <taxon>Treponema</taxon>
    </lineage>
</organism>
<dbReference type="InterPro" id="IPR038135">
    <property type="entry name" value="Methylthiotransferase_N_sf"/>
</dbReference>
<evidence type="ECO:0000256" key="5">
    <source>
        <dbReference type="ARBA" id="ARBA00022723"/>
    </source>
</evidence>
<protein>
    <recommendedName>
        <fullName evidence="8 9">tRNA-2-methylthio-N(6)-dimethylallyladenosine synthase</fullName>
        <ecNumber evidence="8 9">2.8.4.3</ecNumber>
    </recommendedName>
    <alternativeName>
        <fullName evidence="9">(Dimethylallyl)adenosine tRNA methylthiotransferase MiaB</fullName>
    </alternativeName>
    <alternativeName>
        <fullName evidence="9">tRNA-i(6)A37 methylthiotransferase</fullName>
    </alternativeName>
</protein>
<evidence type="ECO:0000256" key="8">
    <source>
        <dbReference type="ARBA" id="ARBA00033765"/>
    </source>
</evidence>
<dbReference type="NCBIfam" id="TIGR00089">
    <property type="entry name" value="MiaB/RimO family radical SAM methylthiotransferase"/>
    <property type="match status" value="1"/>
</dbReference>
<keyword evidence="9" id="KW-0963">Cytoplasm</keyword>
<dbReference type="PROSITE" id="PS01278">
    <property type="entry name" value="MTTASE_RADICAL"/>
    <property type="match status" value="1"/>
</dbReference>
<dbReference type="InterPro" id="IPR006638">
    <property type="entry name" value="Elp3/MiaA/NifB-like_rSAM"/>
</dbReference>
<keyword evidence="6 9" id="KW-0408">Iron</keyword>
<dbReference type="HAMAP" id="MF_01864">
    <property type="entry name" value="tRNA_metthiotr_MiaB"/>
    <property type="match status" value="1"/>
</dbReference>
<dbReference type="Pfam" id="PF04055">
    <property type="entry name" value="Radical_SAM"/>
    <property type="match status" value="1"/>
</dbReference>
<dbReference type="PANTHER" id="PTHR43020:SF2">
    <property type="entry name" value="MITOCHONDRIAL TRNA METHYLTHIOTRANSFERASE CDK5RAP1"/>
    <property type="match status" value="1"/>
</dbReference>
<feature type="binding site" evidence="9">
    <location>
        <position position="46"/>
    </location>
    <ligand>
        <name>[4Fe-4S] cluster</name>
        <dbReference type="ChEBI" id="CHEBI:49883"/>
        <label>1</label>
    </ligand>
</feature>
<sequence>MTYFFETYGCQMNQAESSSMEQVLLEKGWKNSSDAEHCDLLIINTCSVRITAENRVLGRLGHFSGLKKKRKFFVLLIGCMAERLYTEIQKEFPLIDYVVGMFERNLLPQIFDEIKARLKDDNYMAEFAHNNIEEKPVSGYYFAPLSHSPKSFQSYVPIMNGCNNFCTYCIVPYVRGREVSRPVNEILQEITELSSRGVREITLLGQNVNSYKGEDGERRVIDFPKLLSLIAKEADKTDMIRWIRFMSSHPKDMSDALIDTIAAEKRLCKLVHLPVQHGSDTILKRMNRVYTVEHYKNRIKRLKETIPYIALSTDILMGFPGETEDDVKATLDLMQEIEFDSAFMYHYNPREGTRAFNYPDRIPEEIKIERLGRVIDLQLKITAKKMKAKLGKKVDILVESHSRNEKSELFGHTEQGEMTVIQGNPPESLIGNFAHAELKELKGKTFRANLIR</sequence>
<dbReference type="SMART" id="SM00729">
    <property type="entry name" value="Elp3"/>
    <property type="match status" value="1"/>
</dbReference>
<evidence type="ECO:0000256" key="4">
    <source>
        <dbReference type="ARBA" id="ARBA00022691"/>
    </source>
</evidence>
<dbReference type="InterPro" id="IPR020612">
    <property type="entry name" value="Methylthiotransferase_CS"/>
</dbReference>
<comment type="function">
    <text evidence="1 9">Catalyzes the methylthiolation of N6-(dimethylallyl)adenosine (i(6)A), leading to the formation of 2-methylthio-N6-(dimethylallyl)adenosine (ms(2)i(6)A) at position 37 in tRNAs that read codons beginning with uridine.</text>
</comment>
<name>A0ABY5HTA0_9SPIR</name>
<evidence type="ECO:0000256" key="2">
    <source>
        <dbReference type="ARBA" id="ARBA00022485"/>
    </source>
</evidence>
<keyword evidence="3 9" id="KW-0808">Transferase</keyword>
<evidence type="ECO:0000259" key="11">
    <source>
        <dbReference type="PROSITE" id="PS51449"/>
    </source>
</evidence>
<dbReference type="PANTHER" id="PTHR43020">
    <property type="entry name" value="CDK5 REGULATORY SUBUNIT-ASSOCIATED PROTEIN 1"/>
    <property type="match status" value="1"/>
</dbReference>
<evidence type="ECO:0000256" key="7">
    <source>
        <dbReference type="ARBA" id="ARBA00023014"/>
    </source>
</evidence>
<dbReference type="InterPro" id="IPR007197">
    <property type="entry name" value="rSAM"/>
</dbReference>
<dbReference type="SFLD" id="SFLDS00029">
    <property type="entry name" value="Radical_SAM"/>
    <property type="match status" value="1"/>
</dbReference>
<dbReference type="Pfam" id="PF00919">
    <property type="entry name" value="UPF0004"/>
    <property type="match status" value="1"/>
</dbReference>
<evidence type="ECO:0000256" key="9">
    <source>
        <dbReference type="HAMAP-Rule" id="MF_01864"/>
    </source>
</evidence>
<evidence type="ECO:0000259" key="12">
    <source>
        <dbReference type="PROSITE" id="PS51918"/>
    </source>
</evidence>
<dbReference type="CDD" id="cd01335">
    <property type="entry name" value="Radical_SAM"/>
    <property type="match status" value="1"/>
</dbReference>
<dbReference type="PROSITE" id="PS51918">
    <property type="entry name" value="RADICAL_SAM"/>
    <property type="match status" value="1"/>
</dbReference>
<keyword evidence="4 9" id="KW-0949">S-adenosyl-L-methionine</keyword>
<feature type="binding site" evidence="9">
    <location>
        <position position="169"/>
    </location>
    <ligand>
        <name>[4Fe-4S] cluster</name>
        <dbReference type="ChEBI" id="CHEBI:49883"/>
        <label>2</label>
        <note>4Fe-4S-S-AdoMet</note>
    </ligand>
</feature>
<dbReference type="SUPFAM" id="SSF102114">
    <property type="entry name" value="Radical SAM enzymes"/>
    <property type="match status" value="1"/>
</dbReference>
<keyword evidence="7 9" id="KW-0411">Iron-sulfur</keyword>
<dbReference type="InterPro" id="IPR006463">
    <property type="entry name" value="MiaB_methiolase"/>
</dbReference>
<comment type="catalytic activity">
    <reaction evidence="9">
        <text>N(6)-dimethylallyladenosine(37) in tRNA + (sulfur carrier)-SH + AH2 + 2 S-adenosyl-L-methionine = 2-methylsulfanyl-N(6)-dimethylallyladenosine(37) in tRNA + (sulfur carrier)-H + 5'-deoxyadenosine + L-methionine + A + S-adenosyl-L-homocysteine + 2 H(+)</text>
        <dbReference type="Rhea" id="RHEA:37067"/>
        <dbReference type="Rhea" id="RHEA-COMP:10375"/>
        <dbReference type="Rhea" id="RHEA-COMP:10376"/>
        <dbReference type="Rhea" id="RHEA-COMP:14737"/>
        <dbReference type="Rhea" id="RHEA-COMP:14739"/>
        <dbReference type="ChEBI" id="CHEBI:13193"/>
        <dbReference type="ChEBI" id="CHEBI:15378"/>
        <dbReference type="ChEBI" id="CHEBI:17319"/>
        <dbReference type="ChEBI" id="CHEBI:17499"/>
        <dbReference type="ChEBI" id="CHEBI:29917"/>
        <dbReference type="ChEBI" id="CHEBI:57844"/>
        <dbReference type="ChEBI" id="CHEBI:57856"/>
        <dbReference type="ChEBI" id="CHEBI:59789"/>
        <dbReference type="ChEBI" id="CHEBI:64428"/>
        <dbReference type="ChEBI" id="CHEBI:74415"/>
        <dbReference type="ChEBI" id="CHEBI:74417"/>
        <dbReference type="EC" id="2.8.4.3"/>
    </reaction>
</comment>
<keyword evidence="2 9" id="KW-0004">4Fe-4S</keyword>
<dbReference type="PROSITE" id="PS50926">
    <property type="entry name" value="TRAM"/>
    <property type="match status" value="1"/>
</dbReference>
<dbReference type="InterPro" id="IPR002792">
    <property type="entry name" value="TRAM_dom"/>
</dbReference>
<feature type="domain" description="MTTase N-terminal" evidence="11">
    <location>
        <begin position="1"/>
        <end position="116"/>
    </location>
</feature>
<comment type="similarity">
    <text evidence="9">Belongs to the methylthiotransferase family. MiaB subfamily.</text>
</comment>
<dbReference type="Gene3D" id="3.40.50.12160">
    <property type="entry name" value="Methylthiotransferase, N-terminal domain"/>
    <property type="match status" value="1"/>
</dbReference>
<dbReference type="InterPro" id="IPR013848">
    <property type="entry name" value="Methylthiotransferase_N"/>
</dbReference>
<comment type="subunit">
    <text evidence="9">Monomer.</text>
</comment>
<dbReference type="InterPro" id="IPR023404">
    <property type="entry name" value="rSAM_horseshoe"/>
</dbReference>
<reference evidence="13" key="1">
    <citation type="submission" date="2019-04" db="EMBL/GenBank/DDBJ databases">
        <title>Whole genome sequencing of oral phylogroup 2 treponemes.</title>
        <authorList>
            <person name="Chan Y."/>
            <person name="Zeng H.H."/>
            <person name="Yu X.L."/>
            <person name="Leung W.K."/>
            <person name="Watt R.M."/>
        </authorList>
    </citation>
    <scope>NUCLEOTIDE SEQUENCE</scope>
    <source>
        <strain evidence="13">OMZ 847</strain>
    </source>
</reference>
<dbReference type="PROSITE" id="PS51449">
    <property type="entry name" value="MTTASE_N"/>
    <property type="match status" value="1"/>
</dbReference>
<keyword evidence="5 9" id="KW-0479">Metal-binding</keyword>
<accession>A0ABY5HTA0</accession>
<proteinExistence type="inferred from homology"/>
<dbReference type="RefSeq" id="WP_255806391.1">
    <property type="nucleotide sequence ID" value="NZ_CP038802.1"/>
</dbReference>
<keyword evidence="9" id="KW-0819">tRNA processing</keyword>
<feature type="binding site" evidence="9">
    <location>
        <position position="10"/>
    </location>
    <ligand>
        <name>[4Fe-4S] cluster</name>
        <dbReference type="ChEBI" id="CHEBI:49883"/>
        <label>1</label>
    </ligand>
</feature>
<dbReference type="SFLD" id="SFLDG01061">
    <property type="entry name" value="methylthiotransferase"/>
    <property type="match status" value="1"/>
</dbReference>
<dbReference type="SFLD" id="SFLDG01082">
    <property type="entry name" value="B12-binding_domain_containing"/>
    <property type="match status" value="1"/>
</dbReference>
<comment type="cofactor">
    <cofactor evidence="9">
        <name>[4Fe-4S] cluster</name>
        <dbReference type="ChEBI" id="CHEBI:49883"/>
    </cofactor>
    <text evidence="9">Binds 2 [4Fe-4S] clusters. One cluster is coordinated with 3 cysteines and an exchangeable S-adenosyl-L-methionine.</text>
</comment>
<dbReference type="EMBL" id="CP038802">
    <property type="protein sequence ID" value="UTY28611.1"/>
    <property type="molecule type" value="Genomic_DNA"/>
</dbReference>
<dbReference type="SFLD" id="SFLDF00273">
    <property type="entry name" value="(dimethylallyl)adenosine_tRNA"/>
    <property type="match status" value="1"/>
</dbReference>
<dbReference type="NCBIfam" id="TIGR01574">
    <property type="entry name" value="miaB-methiolase"/>
    <property type="match status" value="1"/>
</dbReference>
<comment type="subcellular location">
    <subcellularLocation>
        <location evidence="9">Cytoplasm</location>
    </subcellularLocation>
</comment>